<dbReference type="KEGG" id="nall:PP769_17725"/>
<dbReference type="RefSeq" id="WP_312642708.1">
    <property type="nucleotide sequence ID" value="NZ_CP116967.1"/>
</dbReference>
<dbReference type="EMBL" id="CP116967">
    <property type="protein sequence ID" value="WNM57787.1"/>
    <property type="molecule type" value="Genomic_DNA"/>
</dbReference>
<keyword evidence="2" id="KW-1185">Reference proteome</keyword>
<organism evidence="1 2">
    <name type="scientific">Candidatus Nitrospira allomarina</name>
    <dbReference type="NCBI Taxonomy" id="3020900"/>
    <lineage>
        <taxon>Bacteria</taxon>
        <taxon>Pseudomonadati</taxon>
        <taxon>Nitrospirota</taxon>
        <taxon>Nitrospiria</taxon>
        <taxon>Nitrospirales</taxon>
        <taxon>Nitrospiraceae</taxon>
        <taxon>Nitrospira</taxon>
    </lineage>
</organism>
<accession>A0AA96GB64</accession>
<evidence type="ECO:0000313" key="2">
    <source>
        <dbReference type="Proteomes" id="UP001302719"/>
    </source>
</evidence>
<dbReference type="Proteomes" id="UP001302719">
    <property type="component" value="Chromosome"/>
</dbReference>
<evidence type="ECO:0000313" key="1">
    <source>
        <dbReference type="EMBL" id="WNM57787.1"/>
    </source>
</evidence>
<gene>
    <name evidence="1" type="ORF">PP769_17725</name>
</gene>
<name>A0AA96GB64_9BACT</name>
<protein>
    <submittedName>
        <fullName evidence="1">Uncharacterized protein</fullName>
    </submittedName>
</protein>
<proteinExistence type="predicted"/>
<reference evidence="1 2" key="1">
    <citation type="submission" date="2023-01" db="EMBL/GenBank/DDBJ databases">
        <title>Cultivation and genomic characterization of new, ubiquitous marine nitrite-oxidizing bacteria from the Nitrospirales.</title>
        <authorList>
            <person name="Mueller A.J."/>
            <person name="Daebeler A."/>
            <person name="Herbold C.W."/>
            <person name="Kirkegaard R.H."/>
            <person name="Daims H."/>
        </authorList>
    </citation>
    <scope>NUCLEOTIDE SEQUENCE [LARGE SCALE GENOMIC DNA]</scope>
    <source>
        <strain evidence="1 2">VA</strain>
    </source>
</reference>
<sequence length="246" mass="29289">MSNSKRPPKEIHRHPRIVGPVPNWQREETYPCAQSLNDTFWRWEFLRRRSDYRKDWEQHYLQTYDFDLSCAKDPQYPTRYRKKVFTPDHPAFKARMPNSLEKYHLSGLPNPSIAKPWMLSFDSNYGRIYFGQGPDWLGGGEEVTLCLSEWRMAAVFDLKKPLSGQIEKVKADLLEWQKHQVGRNLERRKCRDEWPMYLRVLDAVDLGVPFYEIGRTLFHLHDDDICEARANQLYKRACQISVHFPV</sequence>
<dbReference type="AlphaFoldDB" id="A0AA96GB64"/>